<dbReference type="AlphaFoldDB" id="A0A0B0N502"/>
<accession>A0A0B0N502</accession>
<sequence>MDCLIFVFDFGFLWAGQNSGLTMLNIWFPYITLL</sequence>
<comment type="caution">
    <text evidence="1">The sequence shown here is derived from an EMBL/GenBank/DDBJ whole genome shotgun (WGS) entry which is preliminary data.</text>
</comment>
<gene>
    <name evidence="1" type="ORF">F383_34848</name>
</gene>
<proteinExistence type="predicted"/>
<keyword evidence="2" id="KW-1185">Reference proteome</keyword>
<dbReference type="EMBL" id="JRRC01484029">
    <property type="protein sequence ID" value="KHG07875.1"/>
    <property type="molecule type" value="Genomic_DNA"/>
</dbReference>
<name>A0A0B0N502_GOSAR</name>
<evidence type="ECO:0000313" key="2">
    <source>
        <dbReference type="Proteomes" id="UP000032142"/>
    </source>
</evidence>
<evidence type="ECO:0000313" key="1">
    <source>
        <dbReference type="EMBL" id="KHG07875.1"/>
    </source>
</evidence>
<organism evidence="1 2">
    <name type="scientific">Gossypium arboreum</name>
    <name type="common">Tree cotton</name>
    <name type="synonym">Gossypium nanking</name>
    <dbReference type="NCBI Taxonomy" id="29729"/>
    <lineage>
        <taxon>Eukaryota</taxon>
        <taxon>Viridiplantae</taxon>
        <taxon>Streptophyta</taxon>
        <taxon>Embryophyta</taxon>
        <taxon>Tracheophyta</taxon>
        <taxon>Spermatophyta</taxon>
        <taxon>Magnoliopsida</taxon>
        <taxon>eudicotyledons</taxon>
        <taxon>Gunneridae</taxon>
        <taxon>Pentapetalae</taxon>
        <taxon>rosids</taxon>
        <taxon>malvids</taxon>
        <taxon>Malvales</taxon>
        <taxon>Malvaceae</taxon>
        <taxon>Malvoideae</taxon>
        <taxon>Gossypium</taxon>
    </lineage>
</organism>
<dbReference type="Proteomes" id="UP000032142">
    <property type="component" value="Unassembled WGS sequence"/>
</dbReference>
<reference evidence="2" key="1">
    <citation type="submission" date="2014-09" db="EMBL/GenBank/DDBJ databases">
        <authorList>
            <person name="Mudge J."/>
            <person name="Ramaraj T."/>
            <person name="Lindquist I.E."/>
            <person name="Bharti A.K."/>
            <person name="Sundararajan A."/>
            <person name="Cameron C.T."/>
            <person name="Woodward J.E."/>
            <person name="May G.D."/>
            <person name="Brubaker C."/>
            <person name="Broadhvest J."/>
            <person name="Wilkins T.A."/>
        </authorList>
    </citation>
    <scope>NUCLEOTIDE SEQUENCE</scope>
    <source>
        <strain evidence="2">cv. AKA8401</strain>
    </source>
</reference>
<protein>
    <submittedName>
        <fullName evidence="1">Uncharacterized protein</fullName>
    </submittedName>
</protein>